<evidence type="ECO:0000313" key="4">
    <source>
        <dbReference type="Proteomes" id="UP000314294"/>
    </source>
</evidence>
<gene>
    <name evidence="3" type="ORF">EYF80_013312</name>
</gene>
<sequence>MSCTYVVIAGGPLRVALSVETLLSVGLSVVLGLLLDGQRLPLWREDNINESGLPQTPTVLKCGQRSDKRVRVGAVGVPVSGVDAQAAGAARAGAVTRRLKEVLLLVHIVDVHVRQHRHLVARDVRGFGLVAHPDADALAHGVNPAVLRLRGSPAGPAAGALRLCWLGIGRLNAEEHPGREVAAFGEELGVHRGDGVGVVAWTLLPRCSSDGRHSLGTEEEEQDQHGRPHGQTT</sequence>
<evidence type="ECO:0000256" key="1">
    <source>
        <dbReference type="SAM" id="MobiDB-lite"/>
    </source>
</evidence>
<keyword evidence="2" id="KW-0812">Transmembrane</keyword>
<proteinExistence type="predicted"/>
<dbReference type="EMBL" id="SRLO01000093">
    <property type="protein sequence ID" value="TNN76447.1"/>
    <property type="molecule type" value="Genomic_DNA"/>
</dbReference>
<protein>
    <submittedName>
        <fullName evidence="3">Uncharacterized protein</fullName>
    </submittedName>
</protein>
<dbReference type="AlphaFoldDB" id="A0A4Z2IF37"/>
<feature type="region of interest" description="Disordered" evidence="1">
    <location>
        <begin position="211"/>
        <end position="233"/>
    </location>
</feature>
<evidence type="ECO:0000313" key="3">
    <source>
        <dbReference type="EMBL" id="TNN76447.1"/>
    </source>
</evidence>
<comment type="caution">
    <text evidence="3">The sequence shown here is derived from an EMBL/GenBank/DDBJ whole genome shotgun (WGS) entry which is preliminary data.</text>
</comment>
<keyword evidence="2" id="KW-0472">Membrane</keyword>
<evidence type="ECO:0000256" key="2">
    <source>
        <dbReference type="SAM" id="Phobius"/>
    </source>
</evidence>
<feature type="transmembrane region" description="Helical" evidence="2">
    <location>
        <begin position="15"/>
        <end position="35"/>
    </location>
</feature>
<name>A0A4Z2IF37_9TELE</name>
<keyword evidence="4" id="KW-1185">Reference proteome</keyword>
<reference evidence="3 4" key="1">
    <citation type="submission" date="2019-03" db="EMBL/GenBank/DDBJ databases">
        <title>First draft genome of Liparis tanakae, snailfish: a comprehensive survey of snailfish specific genes.</title>
        <authorList>
            <person name="Kim W."/>
            <person name="Song I."/>
            <person name="Jeong J.-H."/>
            <person name="Kim D."/>
            <person name="Kim S."/>
            <person name="Ryu S."/>
            <person name="Song J.Y."/>
            <person name="Lee S.K."/>
        </authorList>
    </citation>
    <scope>NUCLEOTIDE SEQUENCE [LARGE SCALE GENOMIC DNA]</scope>
    <source>
        <tissue evidence="3">Muscle</tissue>
    </source>
</reference>
<accession>A0A4Z2IF37</accession>
<dbReference type="Proteomes" id="UP000314294">
    <property type="component" value="Unassembled WGS sequence"/>
</dbReference>
<keyword evidence="2" id="KW-1133">Transmembrane helix</keyword>
<organism evidence="3 4">
    <name type="scientific">Liparis tanakae</name>
    <name type="common">Tanaka's snailfish</name>
    <dbReference type="NCBI Taxonomy" id="230148"/>
    <lineage>
        <taxon>Eukaryota</taxon>
        <taxon>Metazoa</taxon>
        <taxon>Chordata</taxon>
        <taxon>Craniata</taxon>
        <taxon>Vertebrata</taxon>
        <taxon>Euteleostomi</taxon>
        <taxon>Actinopterygii</taxon>
        <taxon>Neopterygii</taxon>
        <taxon>Teleostei</taxon>
        <taxon>Neoteleostei</taxon>
        <taxon>Acanthomorphata</taxon>
        <taxon>Eupercaria</taxon>
        <taxon>Perciformes</taxon>
        <taxon>Cottioidei</taxon>
        <taxon>Cottales</taxon>
        <taxon>Liparidae</taxon>
        <taxon>Liparis</taxon>
    </lineage>
</organism>